<dbReference type="InterPro" id="IPR052076">
    <property type="entry name" value="TRP_cation_channel"/>
</dbReference>
<evidence type="ECO:0000313" key="8">
    <source>
        <dbReference type="Proteomes" id="UP000887540"/>
    </source>
</evidence>
<evidence type="ECO:0000256" key="2">
    <source>
        <dbReference type="ARBA" id="ARBA00022737"/>
    </source>
</evidence>
<evidence type="ECO:0000313" key="9">
    <source>
        <dbReference type="WBParaSite" id="ACRNAN_scaffold1724.g17024.t3"/>
    </source>
</evidence>
<keyword evidence="6" id="KW-0407">Ion channel</keyword>
<keyword evidence="7" id="KW-0812">Transmembrane</keyword>
<feature type="transmembrane region" description="Helical" evidence="7">
    <location>
        <begin position="114"/>
        <end position="137"/>
    </location>
</feature>
<keyword evidence="2" id="KW-0677">Repeat</keyword>
<sequence length="649" mass="74662">MDNRKLLPGKEADTLVELYNESSLIHEDDDRIVYLFDYVNKKTTSGSFHGEIINRHVLKDMKNKNQWNLIRHPLVLNFINEKILSCTLFYTTHILAYFFFLFLLYSYVQLSPSIFRNMLVTSLVIFFLFFMLIKAVLKLQTGYTSVSLCVSLWFQISYLFNLITLIITLAFVWTPYIFNFDNYNLETKRTIAWFLPIVAIISSWVNCLYILRKAPCGPYILMMIKILRSFLNTAIIWIPTLFCFAFAFQLIMRDSGTEPWDDPEIKNASDIIMAMFQSFTKTSAMMIGEVEANDILMRKTWIANTLLILFEIITVIILINLMISLAVGDVSELRASAEDRLLKIKVNFCIEALHLSEFTDCLEVIPFIHALHKTPTNNVLVVHKNTGHTFSTYFRDILHKNTGHTFSTYFRDIHTLYFENNRSPYHNEKDNQTLITSVISMNPEDVNMQIRNPPTSLHKSSIRKSVLSTVSMPNSPPSNSSVHRTLSGAPSSEYYTASVCETNRNSCASPSSTSVSFYSINSNLPVLQKQPPLGSIETFLSATEGDQSFYSVREEKDDDRVYTERHRIYDLVLNTSGIKVRKEALSNRATLMSMQGATFRLVESSTSGIATVVHAENKTELENLTDQETYWRKYQRWLIGLNWKALLLI</sequence>
<feature type="transmembrane region" description="Helical" evidence="7">
    <location>
        <begin position="302"/>
        <end position="327"/>
    </location>
</feature>
<keyword evidence="3" id="KW-0040">ANK repeat</keyword>
<dbReference type="GO" id="GO:0022857">
    <property type="term" value="F:transmembrane transporter activity"/>
    <property type="evidence" value="ECO:0007669"/>
    <property type="project" value="TreeGrafter"/>
</dbReference>
<evidence type="ECO:0000256" key="5">
    <source>
        <dbReference type="ARBA" id="ARBA00023180"/>
    </source>
</evidence>
<dbReference type="PANTHER" id="PTHR47143">
    <property type="entry name" value="TRANSIENT RECEPTOR POTENTIAL CATION CHANNEL PROTEIN PAINLESS"/>
    <property type="match status" value="1"/>
</dbReference>
<reference evidence="9" key="1">
    <citation type="submission" date="2022-11" db="UniProtKB">
        <authorList>
            <consortium name="WormBaseParasite"/>
        </authorList>
    </citation>
    <scope>IDENTIFICATION</scope>
</reference>
<evidence type="ECO:0000256" key="3">
    <source>
        <dbReference type="ARBA" id="ARBA00023043"/>
    </source>
</evidence>
<dbReference type="WBParaSite" id="ACRNAN_scaffold1724.g17024.t3">
    <property type="protein sequence ID" value="ACRNAN_scaffold1724.g17024.t3"/>
    <property type="gene ID" value="ACRNAN_scaffold1724.g17024"/>
</dbReference>
<keyword evidence="5" id="KW-0325">Glycoprotein</keyword>
<dbReference type="Proteomes" id="UP000887540">
    <property type="component" value="Unplaced"/>
</dbReference>
<dbReference type="PANTHER" id="PTHR47143:SF1">
    <property type="entry name" value="ION_TRANS DOMAIN-CONTAINING PROTEIN"/>
    <property type="match status" value="1"/>
</dbReference>
<feature type="transmembrane region" description="Helical" evidence="7">
    <location>
        <begin position="271"/>
        <end position="290"/>
    </location>
</feature>
<keyword evidence="7" id="KW-0472">Membrane</keyword>
<keyword evidence="1" id="KW-0813">Transport</keyword>
<evidence type="ECO:0000256" key="4">
    <source>
        <dbReference type="ARBA" id="ARBA00023065"/>
    </source>
</evidence>
<proteinExistence type="predicted"/>
<feature type="transmembrane region" description="Helical" evidence="7">
    <location>
        <begin position="158"/>
        <end position="178"/>
    </location>
</feature>
<name>A0A914D138_9BILA</name>
<feature type="transmembrane region" description="Helical" evidence="7">
    <location>
        <begin position="190"/>
        <end position="211"/>
    </location>
</feature>
<dbReference type="GO" id="GO:1902495">
    <property type="term" value="C:transmembrane transporter complex"/>
    <property type="evidence" value="ECO:0007669"/>
    <property type="project" value="TreeGrafter"/>
</dbReference>
<feature type="transmembrane region" description="Helical" evidence="7">
    <location>
        <begin position="231"/>
        <end position="251"/>
    </location>
</feature>
<dbReference type="AlphaFoldDB" id="A0A914D138"/>
<keyword evidence="8" id="KW-1185">Reference proteome</keyword>
<keyword evidence="4" id="KW-0406">Ion transport</keyword>
<evidence type="ECO:0000256" key="1">
    <source>
        <dbReference type="ARBA" id="ARBA00022448"/>
    </source>
</evidence>
<feature type="transmembrane region" description="Helical" evidence="7">
    <location>
        <begin position="88"/>
        <end position="108"/>
    </location>
</feature>
<accession>A0A914D138</accession>
<evidence type="ECO:0000256" key="7">
    <source>
        <dbReference type="SAM" id="Phobius"/>
    </source>
</evidence>
<protein>
    <submittedName>
        <fullName evidence="9">Uncharacterized protein</fullName>
    </submittedName>
</protein>
<evidence type="ECO:0000256" key="6">
    <source>
        <dbReference type="ARBA" id="ARBA00023303"/>
    </source>
</evidence>
<keyword evidence="7" id="KW-1133">Transmembrane helix</keyword>
<dbReference type="GO" id="GO:0034220">
    <property type="term" value="P:monoatomic ion transmembrane transport"/>
    <property type="evidence" value="ECO:0007669"/>
    <property type="project" value="UniProtKB-KW"/>
</dbReference>
<organism evidence="8 9">
    <name type="scientific">Acrobeloides nanus</name>
    <dbReference type="NCBI Taxonomy" id="290746"/>
    <lineage>
        <taxon>Eukaryota</taxon>
        <taxon>Metazoa</taxon>
        <taxon>Ecdysozoa</taxon>
        <taxon>Nematoda</taxon>
        <taxon>Chromadorea</taxon>
        <taxon>Rhabditida</taxon>
        <taxon>Tylenchina</taxon>
        <taxon>Cephalobomorpha</taxon>
        <taxon>Cephaloboidea</taxon>
        <taxon>Cephalobidae</taxon>
        <taxon>Acrobeloides</taxon>
    </lineage>
</organism>